<feature type="compositionally biased region" description="Basic and acidic residues" evidence="9">
    <location>
        <begin position="841"/>
        <end position="853"/>
    </location>
</feature>
<feature type="region of interest" description="Disordered" evidence="9">
    <location>
        <begin position="589"/>
        <end position="622"/>
    </location>
</feature>
<dbReference type="GO" id="GO:0016020">
    <property type="term" value="C:membrane"/>
    <property type="evidence" value="ECO:0007669"/>
    <property type="project" value="UniProtKB-SubCell"/>
</dbReference>
<dbReference type="InterPro" id="IPR039509">
    <property type="entry name" value="SPATA31"/>
</dbReference>
<dbReference type="GO" id="GO:0030154">
    <property type="term" value="P:cell differentiation"/>
    <property type="evidence" value="ECO:0007669"/>
    <property type="project" value="UniProtKB-KW"/>
</dbReference>
<dbReference type="Proteomes" id="UP001488838">
    <property type="component" value="Unassembled WGS sequence"/>
</dbReference>
<proteinExistence type="inferred from homology"/>
<feature type="compositionally biased region" description="Polar residues" evidence="9">
    <location>
        <begin position="734"/>
        <end position="748"/>
    </location>
</feature>
<evidence type="ECO:0000256" key="3">
    <source>
        <dbReference type="ARBA" id="ARBA00022782"/>
    </source>
</evidence>
<feature type="region of interest" description="Disordered" evidence="9">
    <location>
        <begin position="734"/>
        <end position="755"/>
    </location>
</feature>
<gene>
    <name evidence="12" type="ORF">U0070_006213</name>
</gene>
<organism evidence="12 13">
    <name type="scientific">Myodes glareolus</name>
    <name type="common">Bank vole</name>
    <name type="synonym">Clethrionomys glareolus</name>
    <dbReference type="NCBI Taxonomy" id="447135"/>
    <lineage>
        <taxon>Eukaryota</taxon>
        <taxon>Metazoa</taxon>
        <taxon>Chordata</taxon>
        <taxon>Craniata</taxon>
        <taxon>Vertebrata</taxon>
        <taxon>Euteleostomi</taxon>
        <taxon>Mammalia</taxon>
        <taxon>Eutheria</taxon>
        <taxon>Euarchontoglires</taxon>
        <taxon>Glires</taxon>
        <taxon>Rodentia</taxon>
        <taxon>Myomorpha</taxon>
        <taxon>Muroidea</taxon>
        <taxon>Cricetidae</taxon>
        <taxon>Arvicolinae</taxon>
        <taxon>Myodes</taxon>
    </lineage>
</organism>
<feature type="region of interest" description="Disordered" evidence="9">
    <location>
        <begin position="767"/>
        <end position="812"/>
    </location>
</feature>
<comment type="similarity">
    <text evidence="7">Belongs to the SPATA31 family.</text>
</comment>
<keyword evidence="2 10" id="KW-0812">Transmembrane</keyword>
<evidence type="ECO:0000256" key="9">
    <source>
        <dbReference type="SAM" id="MobiDB-lite"/>
    </source>
</evidence>
<keyword evidence="13" id="KW-1185">Reference proteome</keyword>
<evidence type="ECO:0000256" key="6">
    <source>
        <dbReference type="ARBA" id="ARBA00023136"/>
    </source>
</evidence>
<sequence>MLKKICEKYKGFCWLAKVEGSGVENTWNPAVLSSNEDHDSCEFQNLSSISDYWMSPTSTIMAKDMIIGVMCGMGLFFLLIPFLKKYPASPPPGSRKNPPKSSREISERNSPETAAPHLQGLGSGEEGAEQDQEKNCFCKSPTKDPLLDSMPCLPWNTHEKLDQLPLSQLLSDLKVLEDLIQRKCSQMFWGVSSVLSESVVASAWGSKRSSSAVPKTVRCSDARSALPALPMAQGPPQISQTQPLPHKLVTPSLVGVTETQALDNLLSSTANQTLSSSTNRISAKPCSTCETKIQVSLPIENQPWQQGLERKDTIDSDVQNQQAGFSWATYNLPRGTLLTEAVRSASILPEHCQFLQHHEETQSEDRVTKVREIRGTPSRVLSSPELTQLLGHFPANSPCQPKNKPELPQPAQPSILDSKSCKLSQMMGSVPSAMPLKKSEACDIHDPIKKGPSLRAIDFPCTSSSSPGKGLEPRNPALRTDQQSDVNTAQDLSFLDPKIQMKLELNIMQLPVKRRWRSYLQTLDSEYLTPPGVPASSLPQPVYPSSPTSVSKAEYYSKAAMILEKLHHRDPGGTRVEPVSTDRLRSPLFAHSPSQVQVKQRATPPAASHGLSKAHPDTRKNDLSTKTRAFCFQARTQQSRALQGTGKGNLQPRTSPRMSKHAARMRFENMAPGLPCWSGTTLGPQERIPPSVVKQINRSKEKEGTPPAWKVCLGSTEIPSDQVTNIHVRDFESTEANRSPGHFQTPTPRHSGDSALKTQVCSEIDFRSSKQPQSWSVGHRPDNSRSVSLPSEHLLPSFQNRTKKPKTSQTLDDVFVRRDRSQKTQDFRVLKDKIQAKDHKVFHPNEERKEFMRSRATSQGERLGEGQSSQAEGLNPSTQIKDTAITECQPSLDNLGKGQSLSESYLKNIIRIILQHLDLSTKDKGQEDSLKKESFPPSSMMTQEKLIYSVATEVQSLMNIVVQILVNWLGLKVGHPSEEQWCKVEPLIAQLRDSFFHFPEGVYEPKNSRAEKISSGPHTSPTAQSHTFMNKVIRDKQQSGIATQETCVPHQNSVKRGMGCEQPRSPGGNTYRGIGDRSPSGIAPETACDAGHNRMDSGSHTISKEYNHPFTYRETGEKWLSGIASQEADHPKWPKEQVPQATLAFAHQ</sequence>
<feature type="region of interest" description="Disordered" evidence="9">
    <location>
        <begin position="89"/>
        <end position="133"/>
    </location>
</feature>
<feature type="compositionally biased region" description="Polar residues" evidence="9">
    <location>
        <begin position="855"/>
        <end position="875"/>
    </location>
</feature>
<name>A0AAW0HKG6_MYOGA</name>
<keyword evidence="3" id="KW-0221">Differentiation</keyword>
<keyword evidence="5 10" id="KW-1133">Transmembrane helix</keyword>
<evidence type="ECO:0000256" key="4">
    <source>
        <dbReference type="ARBA" id="ARBA00022871"/>
    </source>
</evidence>
<evidence type="ECO:0000256" key="2">
    <source>
        <dbReference type="ARBA" id="ARBA00022692"/>
    </source>
</evidence>
<dbReference type="PANTHER" id="PTHR21859:SF55">
    <property type="entry name" value="SPERMATOGENESIS-ASSOCIATED PROTEIN 31A1-RELATED"/>
    <property type="match status" value="1"/>
</dbReference>
<evidence type="ECO:0000256" key="1">
    <source>
        <dbReference type="ARBA" id="ARBA00004167"/>
    </source>
</evidence>
<comment type="subcellular location">
    <subcellularLocation>
        <location evidence="1">Membrane</location>
        <topology evidence="1">Single-pass membrane protein</topology>
    </subcellularLocation>
</comment>
<feature type="compositionally biased region" description="Basic and acidic residues" evidence="9">
    <location>
        <begin position="101"/>
        <end position="110"/>
    </location>
</feature>
<dbReference type="GO" id="GO:0007283">
    <property type="term" value="P:spermatogenesis"/>
    <property type="evidence" value="ECO:0007669"/>
    <property type="project" value="UniProtKB-KW"/>
</dbReference>
<evidence type="ECO:0000256" key="5">
    <source>
        <dbReference type="ARBA" id="ARBA00022989"/>
    </source>
</evidence>
<evidence type="ECO:0000313" key="12">
    <source>
        <dbReference type="EMBL" id="KAK7802110.1"/>
    </source>
</evidence>
<feature type="transmembrane region" description="Helical" evidence="10">
    <location>
        <begin position="65"/>
        <end position="83"/>
    </location>
</feature>
<evidence type="ECO:0000259" key="11">
    <source>
        <dbReference type="Pfam" id="PF14650"/>
    </source>
</evidence>
<protein>
    <recommendedName>
        <fullName evidence="11">SPATA31 domain-containing protein</fullName>
    </recommendedName>
</protein>
<dbReference type="EMBL" id="JBBHLL010000477">
    <property type="protein sequence ID" value="KAK7802110.1"/>
    <property type="molecule type" value="Genomic_DNA"/>
</dbReference>
<feature type="region of interest" description="Disordered" evidence="9">
    <location>
        <begin position="841"/>
        <end position="875"/>
    </location>
</feature>
<reference evidence="12 13" key="1">
    <citation type="journal article" date="2023" name="bioRxiv">
        <title>Conserved and derived expression patterns and positive selection on dental genes reveal complex evolutionary context of ever-growing rodent molars.</title>
        <authorList>
            <person name="Calamari Z.T."/>
            <person name="Song A."/>
            <person name="Cohen E."/>
            <person name="Akter M."/>
            <person name="Roy R.D."/>
            <person name="Hallikas O."/>
            <person name="Christensen M.M."/>
            <person name="Li P."/>
            <person name="Marangoni P."/>
            <person name="Jernvall J."/>
            <person name="Klein O.D."/>
        </authorList>
    </citation>
    <scope>NUCLEOTIDE SEQUENCE [LARGE SCALE GENOMIC DNA]</scope>
    <source>
        <strain evidence="12">V071</strain>
    </source>
</reference>
<keyword evidence="4" id="KW-0744">Spermatogenesis</keyword>
<dbReference type="PANTHER" id="PTHR21859">
    <property type="entry name" value="ACROSOME-SPECIFIC PROTEIN"/>
    <property type="match status" value="1"/>
</dbReference>
<evidence type="ECO:0000256" key="7">
    <source>
        <dbReference type="ARBA" id="ARBA00035009"/>
    </source>
</evidence>
<accession>A0AAW0HKG6</accession>
<feature type="region of interest" description="Disordered" evidence="9">
    <location>
        <begin position="455"/>
        <end position="483"/>
    </location>
</feature>
<dbReference type="Pfam" id="PF14650">
    <property type="entry name" value="FAM75"/>
    <property type="match status" value="1"/>
</dbReference>
<comment type="function">
    <text evidence="8">May play a role in spermatogenesis.</text>
</comment>
<evidence type="ECO:0000256" key="10">
    <source>
        <dbReference type="SAM" id="Phobius"/>
    </source>
</evidence>
<evidence type="ECO:0000313" key="13">
    <source>
        <dbReference type="Proteomes" id="UP001488838"/>
    </source>
</evidence>
<keyword evidence="6 10" id="KW-0472">Membrane</keyword>
<evidence type="ECO:0000256" key="8">
    <source>
        <dbReference type="ARBA" id="ARBA00037695"/>
    </source>
</evidence>
<feature type="domain" description="SPATA31" evidence="11">
    <location>
        <begin position="168"/>
        <end position="438"/>
    </location>
</feature>
<comment type="caution">
    <text evidence="12">The sequence shown here is derived from an EMBL/GenBank/DDBJ whole genome shotgun (WGS) entry which is preliminary data.</text>
</comment>
<dbReference type="AlphaFoldDB" id="A0AAW0HKG6"/>